<dbReference type="InterPro" id="IPR032053">
    <property type="entry name" value="Ribosomal_mS34"/>
</dbReference>
<dbReference type="VEuPathDB" id="FungiDB:PC110_g16111"/>
<reference evidence="2" key="1">
    <citation type="submission" date="2018-10" db="EMBL/GenBank/DDBJ databases">
        <title>Effector identification in a new, highly contiguous assembly of the strawberry crown rot pathogen Phytophthora cactorum.</title>
        <authorList>
            <person name="Armitage A.D."/>
            <person name="Nellist C.F."/>
            <person name="Bates H."/>
            <person name="Vickerstaff R.J."/>
            <person name="Harrison R.J."/>
        </authorList>
    </citation>
    <scope>NUCLEOTIDE SEQUENCE</scope>
    <source>
        <strain evidence="1">15-7</strain>
        <strain evidence="2">P415</strain>
    </source>
</reference>
<comment type="caution">
    <text evidence="2">The sequence shown here is derived from an EMBL/GenBank/DDBJ whole genome shotgun (WGS) entry which is preliminary data.</text>
</comment>
<sequence length="188" mass="21515">MSAVAKSFKNAFQVLTPVREYGVGKRVTRVIWDKYAEPSFWEVVRIRPSPDLKHGKVFGRFTFRGKTDPQVKRMNGVLKKDWSLNVCTYVQMEACNSAAARAVRMQYTASAANVPQQYQRQHLEKQTRRVKLLTAFKRNPACMDLGFTHIQLRLIRILSRLGSAIHRSLAMERQRIGNATNSSVDNSD</sequence>
<evidence type="ECO:0000313" key="3">
    <source>
        <dbReference type="Proteomes" id="UP000697107"/>
    </source>
</evidence>
<dbReference type="Pfam" id="PF16053">
    <property type="entry name" value="MRP-S34"/>
    <property type="match status" value="1"/>
</dbReference>
<accession>A0A8T1F399</accession>
<dbReference type="AlphaFoldDB" id="A0A8T1F399"/>
<organism evidence="2 3">
    <name type="scientific">Phytophthora cactorum</name>
    <dbReference type="NCBI Taxonomy" id="29920"/>
    <lineage>
        <taxon>Eukaryota</taxon>
        <taxon>Sar</taxon>
        <taxon>Stramenopiles</taxon>
        <taxon>Oomycota</taxon>
        <taxon>Peronosporomycetes</taxon>
        <taxon>Peronosporales</taxon>
        <taxon>Peronosporaceae</taxon>
        <taxon>Phytophthora</taxon>
    </lineage>
</organism>
<dbReference type="Proteomes" id="UP000697107">
    <property type="component" value="Unassembled WGS sequence"/>
</dbReference>
<dbReference type="PANTHER" id="PTHR28589:SF1">
    <property type="entry name" value="SMALL RIBOSOMAL SUBUNIT PROTEIN MS34"/>
    <property type="match status" value="1"/>
</dbReference>
<dbReference type="EMBL" id="RCMG01000925">
    <property type="protein sequence ID" value="KAG2841981.1"/>
    <property type="molecule type" value="Genomic_DNA"/>
</dbReference>
<gene>
    <name evidence="1" type="ORF">PC113_g18914</name>
    <name evidence="2" type="ORF">PC118_g18604</name>
</gene>
<name>A0A8T1F399_9STRA</name>
<evidence type="ECO:0000313" key="1">
    <source>
        <dbReference type="EMBL" id="KAG2841981.1"/>
    </source>
</evidence>
<protein>
    <submittedName>
        <fullName evidence="2">Uncharacterized protein</fullName>
    </submittedName>
</protein>
<dbReference type="GO" id="GO:0003735">
    <property type="term" value="F:structural constituent of ribosome"/>
    <property type="evidence" value="ECO:0007669"/>
    <property type="project" value="InterPro"/>
</dbReference>
<dbReference type="Proteomes" id="UP000735874">
    <property type="component" value="Unassembled WGS sequence"/>
</dbReference>
<evidence type="ECO:0000313" key="2">
    <source>
        <dbReference type="EMBL" id="KAG2967404.1"/>
    </source>
</evidence>
<dbReference type="EMBL" id="RCML01000934">
    <property type="protein sequence ID" value="KAG2967404.1"/>
    <property type="molecule type" value="Genomic_DNA"/>
</dbReference>
<dbReference type="GO" id="GO:0005739">
    <property type="term" value="C:mitochondrion"/>
    <property type="evidence" value="ECO:0007669"/>
    <property type="project" value="InterPro"/>
</dbReference>
<dbReference type="PANTHER" id="PTHR28589">
    <property type="entry name" value="28S RIBOSOMAL PROTEIN S34, MITOCHONDRIAL"/>
    <property type="match status" value="1"/>
</dbReference>
<proteinExistence type="predicted"/>